<protein>
    <submittedName>
        <fullName evidence="1">Uncharacterized protein</fullName>
    </submittedName>
</protein>
<keyword evidence="2" id="KW-1185">Reference proteome</keyword>
<evidence type="ECO:0000313" key="1">
    <source>
        <dbReference type="EMBL" id="KAK6330266.1"/>
    </source>
</evidence>
<sequence>MVLGEAAREAVAREAVTSPYITDTGTLLGFLDGFRGRFFAFRKAPDLLTEKTCDAALNEASNELTTGWYETGRASVVRADAVPEVEMQKTQKDIGFAQQGLTFIPDGRSYVKKTEKISRKGVKETFKGVQPGEFFASSTYV</sequence>
<gene>
    <name evidence="1" type="ORF">TWF730_004761</name>
</gene>
<dbReference type="Proteomes" id="UP001373714">
    <property type="component" value="Unassembled WGS sequence"/>
</dbReference>
<proteinExistence type="predicted"/>
<comment type="caution">
    <text evidence="1">The sequence shown here is derived from an EMBL/GenBank/DDBJ whole genome shotgun (WGS) entry which is preliminary data.</text>
</comment>
<reference evidence="1 2" key="1">
    <citation type="submission" date="2019-10" db="EMBL/GenBank/DDBJ databases">
        <authorList>
            <person name="Palmer J.M."/>
        </authorList>
    </citation>
    <scope>NUCLEOTIDE SEQUENCE [LARGE SCALE GENOMIC DNA]</scope>
    <source>
        <strain evidence="1 2">TWF730</strain>
    </source>
</reference>
<evidence type="ECO:0000313" key="2">
    <source>
        <dbReference type="Proteomes" id="UP001373714"/>
    </source>
</evidence>
<dbReference type="AlphaFoldDB" id="A0AAV9TYG0"/>
<name>A0AAV9TYG0_9PEZI</name>
<dbReference type="EMBL" id="JAVHNS010000019">
    <property type="protein sequence ID" value="KAK6330266.1"/>
    <property type="molecule type" value="Genomic_DNA"/>
</dbReference>
<organism evidence="1 2">
    <name type="scientific">Orbilia blumenaviensis</name>
    <dbReference type="NCBI Taxonomy" id="1796055"/>
    <lineage>
        <taxon>Eukaryota</taxon>
        <taxon>Fungi</taxon>
        <taxon>Dikarya</taxon>
        <taxon>Ascomycota</taxon>
        <taxon>Pezizomycotina</taxon>
        <taxon>Orbiliomycetes</taxon>
        <taxon>Orbiliales</taxon>
        <taxon>Orbiliaceae</taxon>
        <taxon>Orbilia</taxon>
    </lineage>
</organism>
<accession>A0AAV9TYG0</accession>